<name>A0A1V3BUS7_9ACTN</name>
<dbReference type="STRING" id="501010.NOSIN_26125"/>
<gene>
    <name evidence="1" type="ORF">NOSIN_26125</name>
</gene>
<dbReference type="EMBL" id="MCOK01000002">
    <property type="protein sequence ID" value="OOC50882.1"/>
    <property type="molecule type" value="Genomic_DNA"/>
</dbReference>
<evidence type="ECO:0000313" key="2">
    <source>
        <dbReference type="Proteomes" id="UP000189004"/>
    </source>
</evidence>
<evidence type="ECO:0000313" key="1">
    <source>
        <dbReference type="EMBL" id="OOC50882.1"/>
    </source>
</evidence>
<dbReference type="OrthoDB" id="4291069at2"/>
<proteinExistence type="predicted"/>
<protein>
    <submittedName>
        <fullName evidence="1">Uncharacterized protein</fullName>
    </submittedName>
</protein>
<accession>A0A1V3BUS7</accession>
<sequence>MTEANSVLGKALTLQGEVRRLEASTQGAEEAKRVVTRVTEIRAELGNIRRQLHVAEELRKHTSVEFGLAGVDTGLANLKRNAMVGIPSNPAFVSARGKAKKTAEEHATRIQEAWRNWTAKQLEGLPVERIPMLALDRQGDAQRTFEDLRRTAAREVSKSDVLTFTAEYNRLSEELREAKDAPEELSTLVQRINSGGMTLRDLTDEDIALLRSWSWDGHITLGRKRV</sequence>
<keyword evidence="2" id="KW-1185">Reference proteome</keyword>
<reference evidence="2" key="1">
    <citation type="submission" date="2016-08" db="EMBL/GenBank/DDBJ databases">
        <authorList>
            <person name="Tokovenko B."/>
            <person name="Kalinowski J."/>
        </authorList>
    </citation>
    <scope>NUCLEOTIDE SEQUENCE [LARGE SCALE GENOMIC DNA]</scope>
    <source>
        <strain evidence="2">UTMC102</strain>
    </source>
</reference>
<comment type="caution">
    <text evidence="1">The sequence shown here is derived from an EMBL/GenBank/DDBJ whole genome shotgun (WGS) entry which is preliminary data.</text>
</comment>
<dbReference type="AlphaFoldDB" id="A0A1V3BUS7"/>
<organism evidence="1 2">
    <name type="scientific">Nocardiopsis sinuspersici</name>
    <dbReference type="NCBI Taxonomy" id="501010"/>
    <lineage>
        <taxon>Bacteria</taxon>
        <taxon>Bacillati</taxon>
        <taxon>Actinomycetota</taxon>
        <taxon>Actinomycetes</taxon>
        <taxon>Streptosporangiales</taxon>
        <taxon>Nocardiopsidaceae</taxon>
        <taxon>Nocardiopsis</taxon>
    </lineage>
</organism>
<dbReference type="Proteomes" id="UP000189004">
    <property type="component" value="Unassembled WGS sequence"/>
</dbReference>
<dbReference type="RefSeq" id="WP_143833088.1">
    <property type="nucleotide sequence ID" value="NZ_MCOK01000002.1"/>
</dbReference>